<dbReference type="EMBL" id="MU806801">
    <property type="protein sequence ID" value="KAJ3832978.1"/>
    <property type="molecule type" value="Genomic_DNA"/>
</dbReference>
<comment type="caution">
    <text evidence="1">The sequence shown here is derived from an EMBL/GenBank/DDBJ whole genome shotgun (WGS) entry which is preliminary data.</text>
</comment>
<dbReference type="SUPFAM" id="SSF48576">
    <property type="entry name" value="Terpenoid synthases"/>
    <property type="match status" value="1"/>
</dbReference>
<accession>A0AA38NYT7</accession>
<dbReference type="Gene3D" id="1.10.600.10">
    <property type="entry name" value="Farnesyl Diphosphate Synthase"/>
    <property type="match status" value="1"/>
</dbReference>
<dbReference type="InterPro" id="IPR008949">
    <property type="entry name" value="Isoprenoid_synthase_dom_sf"/>
</dbReference>
<evidence type="ECO:0000313" key="1">
    <source>
        <dbReference type="EMBL" id="KAJ3832978.1"/>
    </source>
</evidence>
<dbReference type="Pfam" id="PF19086">
    <property type="entry name" value="Terpene_syn_C_2"/>
    <property type="match status" value="1"/>
</dbReference>
<keyword evidence="2" id="KW-1185">Reference proteome</keyword>
<gene>
    <name evidence="1" type="ORF">F5878DRAFT_666069</name>
</gene>
<dbReference type="Proteomes" id="UP001163846">
    <property type="component" value="Unassembled WGS sequence"/>
</dbReference>
<evidence type="ECO:0008006" key="3">
    <source>
        <dbReference type="Google" id="ProtNLM"/>
    </source>
</evidence>
<evidence type="ECO:0000313" key="2">
    <source>
        <dbReference type="Proteomes" id="UP001163846"/>
    </source>
</evidence>
<sequence>MHTVQYQLPNFDLLLDRQSRPNYKVNPHEPQLAREFIAFLDKLQNIISPFQRREIEGAQLPLCAAAYAIDADLQQLRVYLDYFVLLLLIEVMSDASNAQAGMFDLKFMVDLLNACAEGQPFDASERKDPLVELTARFARKCFPPLPPFYRRDAIQGTISYLQAAAQEDNDRTNSASFTVDSYLAHRRNVVAIHPVIAFNRWMSQISLSQEILQTPAFKGLLESTIDLIALSNVYDCP</sequence>
<proteinExistence type="predicted"/>
<name>A0AA38NYT7_9AGAR</name>
<protein>
    <recommendedName>
        <fullName evidence="3">Terpenoid synthase</fullName>
    </recommendedName>
</protein>
<dbReference type="AlphaFoldDB" id="A0AA38NYT7"/>
<organism evidence="1 2">
    <name type="scientific">Lentinula raphanica</name>
    <dbReference type="NCBI Taxonomy" id="153919"/>
    <lineage>
        <taxon>Eukaryota</taxon>
        <taxon>Fungi</taxon>
        <taxon>Dikarya</taxon>
        <taxon>Basidiomycota</taxon>
        <taxon>Agaricomycotina</taxon>
        <taxon>Agaricomycetes</taxon>
        <taxon>Agaricomycetidae</taxon>
        <taxon>Agaricales</taxon>
        <taxon>Marasmiineae</taxon>
        <taxon>Omphalotaceae</taxon>
        <taxon>Lentinula</taxon>
    </lineage>
</organism>
<reference evidence="1" key="1">
    <citation type="submission" date="2022-08" db="EMBL/GenBank/DDBJ databases">
        <authorList>
            <consortium name="DOE Joint Genome Institute"/>
            <person name="Min B."/>
            <person name="Riley R."/>
            <person name="Sierra-Patev S."/>
            <person name="Naranjo-Ortiz M."/>
            <person name="Looney B."/>
            <person name="Konkel Z."/>
            <person name="Slot J.C."/>
            <person name="Sakamoto Y."/>
            <person name="Steenwyk J.L."/>
            <person name="Rokas A."/>
            <person name="Carro J."/>
            <person name="Camarero S."/>
            <person name="Ferreira P."/>
            <person name="Molpeceres G."/>
            <person name="Ruiz-Duenas F.J."/>
            <person name="Serrano A."/>
            <person name="Henrissat B."/>
            <person name="Drula E."/>
            <person name="Hughes K.W."/>
            <person name="Mata J.L."/>
            <person name="Ishikawa N.K."/>
            <person name="Vargas-Isla R."/>
            <person name="Ushijima S."/>
            <person name="Smith C.A."/>
            <person name="Ahrendt S."/>
            <person name="Andreopoulos W."/>
            <person name="He G."/>
            <person name="Labutti K."/>
            <person name="Lipzen A."/>
            <person name="Ng V."/>
            <person name="Sandor L."/>
            <person name="Barry K."/>
            <person name="Martinez A.T."/>
            <person name="Xiao Y."/>
            <person name="Gibbons J.G."/>
            <person name="Terashima K."/>
            <person name="Hibbett D.S."/>
            <person name="Grigoriev I.V."/>
        </authorList>
    </citation>
    <scope>NUCLEOTIDE SEQUENCE</scope>
    <source>
        <strain evidence="1">TFB9207</strain>
    </source>
</reference>